<dbReference type="SUPFAM" id="SSF51206">
    <property type="entry name" value="cAMP-binding domain-like"/>
    <property type="match status" value="1"/>
</dbReference>
<dbReference type="Pfam" id="PF13545">
    <property type="entry name" value="HTH_Crp_2"/>
    <property type="match status" value="1"/>
</dbReference>
<dbReference type="InterPro" id="IPR036390">
    <property type="entry name" value="WH_DNA-bd_sf"/>
</dbReference>
<dbReference type="SUPFAM" id="SSF46785">
    <property type="entry name" value="Winged helix' DNA-binding domain"/>
    <property type="match status" value="1"/>
</dbReference>
<gene>
    <name evidence="5" type="ORF">GCM10022276_20450</name>
</gene>
<evidence type="ECO:0000256" key="1">
    <source>
        <dbReference type="ARBA" id="ARBA00023015"/>
    </source>
</evidence>
<accession>A0ABP7LGU3</accession>
<dbReference type="InterPro" id="IPR018490">
    <property type="entry name" value="cNMP-bd_dom_sf"/>
</dbReference>
<dbReference type="InterPro" id="IPR012318">
    <property type="entry name" value="HTH_CRP"/>
</dbReference>
<dbReference type="PROSITE" id="PS51063">
    <property type="entry name" value="HTH_CRP_2"/>
    <property type="match status" value="1"/>
</dbReference>
<reference evidence="6" key="1">
    <citation type="journal article" date="2019" name="Int. J. Syst. Evol. Microbiol.">
        <title>The Global Catalogue of Microorganisms (GCM) 10K type strain sequencing project: providing services to taxonomists for standard genome sequencing and annotation.</title>
        <authorList>
            <consortium name="The Broad Institute Genomics Platform"/>
            <consortium name="The Broad Institute Genome Sequencing Center for Infectious Disease"/>
            <person name="Wu L."/>
            <person name="Ma J."/>
        </authorList>
    </citation>
    <scope>NUCLEOTIDE SEQUENCE [LARGE SCALE GENOMIC DNA]</scope>
    <source>
        <strain evidence="6">JCM 17543</strain>
    </source>
</reference>
<evidence type="ECO:0000259" key="4">
    <source>
        <dbReference type="PROSITE" id="PS51063"/>
    </source>
</evidence>
<dbReference type="PANTHER" id="PTHR24567">
    <property type="entry name" value="CRP FAMILY TRANSCRIPTIONAL REGULATORY PROTEIN"/>
    <property type="match status" value="1"/>
</dbReference>
<dbReference type="PANTHER" id="PTHR24567:SF68">
    <property type="entry name" value="DNA-BINDING TRANSCRIPTIONAL DUAL REGULATOR CRP"/>
    <property type="match status" value="1"/>
</dbReference>
<dbReference type="SMART" id="SM00419">
    <property type="entry name" value="HTH_CRP"/>
    <property type="match status" value="1"/>
</dbReference>
<dbReference type="InterPro" id="IPR014710">
    <property type="entry name" value="RmlC-like_jellyroll"/>
</dbReference>
<dbReference type="Pfam" id="PF00027">
    <property type="entry name" value="cNMP_binding"/>
    <property type="match status" value="1"/>
</dbReference>
<dbReference type="RefSeq" id="WP_344699586.1">
    <property type="nucleotide sequence ID" value="NZ_BAABBM010000001.1"/>
</dbReference>
<proteinExistence type="predicted"/>
<keyword evidence="1" id="KW-0805">Transcription regulation</keyword>
<dbReference type="Gene3D" id="2.60.120.10">
    <property type="entry name" value="Jelly Rolls"/>
    <property type="match status" value="1"/>
</dbReference>
<evidence type="ECO:0000313" key="5">
    <source>
        <dbReference type="EMBL" id="GAA3901613.1"/>
    </source>
</evidence>
<keyword evidence="2" id="KW-0238">DNA-binding</keyword>
<comment type="caution">
    <text evidence="5">The sequence shown here is derived from an EMBL/GenBank/DDBJ whole genome shotgun (WGS) entry which is preliminary data.</text>
</comment>
<evidence type="ECO:0000313" key="6">
    <source>
        <dbReference type="Proteomes" id="UP001500827"/>
    </source>
</evidence>
<dbReference type="InterPro" id="IPR000595">
    <property type="entry name" value="cNMP-bd_dom"/>
</dbReference>
<organism evidence="5 6">
    <name type="scientific">Sphingomonas limnosediminicola</name>
    <dbReference type="NCBI Taxonomy" id="940133"/>
    <lineage>
        <taxon>Bacteria</taxon>
        <taxon>Pseudomonadati</taxon>
        <taxon>Pseudomonadota</taxon>
        <taxon>Alphaproteobacteria</taxon>
        <taxon>Sphingomonadales</taxon>
        <taxon>Sphingomonadaceae</taxon>
        <taxon>Sphingomonas</taxon>
    </lineage>
</organism>
<feature type="domain" description="HTH crp-type" evidence="4">
    <location>
        <begin position="167"/>
        <end position="241"/>
    </location>
</feature>
<protein>
    <recommendedName>
        <fullName evidence="4">HTH crp-type domain-containing protein</fullName>
    </recommendedName>
</protein>
<dbReference type="InterPro" id="IPR050397">
    <property type="entry name" value="Env_Response_Regulators"/>
</dbReference>
<evidence type="ECO:0000256" key="2">
    <source>
        <dbReference type="ARBA" id="ARBA00023125"/>
    </source>
</evidence>
<name>A0ABP7LGU3_9SPHN</name>
<dbReference type="Proteomes" id="UP001500827">
    <property type="component" value="Unassembled WGS sequence"/>
</dbReference>
<evidence type="ECO:0000256" key="3">
    <source>
        <dbReference type="ARBA" id="ARBA00023163"/>
    </source>
</evidence>
<keyword evidence="3" id="KW-0804">Transcription</keyword>
<sequence>MDKINGYPRGDRILSATLNGSREAEWVELLQKRLGRNSLGLIERSELAEAYQRTQIFRRGQTIVDHADGQSLHILIEGWAARTNILEDGSQQITDIILPGDFCDLSRLTGGTSMRAVAITSGRVALLDRKALLGVIERQPKLGLALIRLALSEQSILREWLTCTGRRDKRQHLAHLLCELHQRLRQVGLADGDEFDFPLTQSQLADATGMTPIYVNRLLQGLRDKGILSLEQHYLSIHEPRRLREIGGFSGSYLAD</sequence>
<keyword evidence="6" id="KW-1185">Reference proteome</keyword>
<dbReference type="EMBL" id="BAABBM010000001">
    <property type="protein sequence ID" value="GAA3901613.1"/>
    <property type="molecule type" value="Genomic_DNA"/>
</dbReference>
<dbReference type="CDD" id="cd00038">
    <property type="entry name" value="CAP_ED"/>
    <property type="match status" value="1"/>
</dbReference>